<accession>A0ABR4HM53</accession>
<evidence type="ECO:0000313" key="1">
    <source>
        <dbReference type="EMBL" id="KAL2816559.1"/>
    </source>
</evidence>
<protein>
    <submittedName>
        <fullName evidence="1">Uncharacterized protein</fullName>
    </submittedName>
</protein>
<comment type="caution">
    <text evidence="1">The sequence shown here is derived from an EMBL/GenBank/DDBJ whole genome shotgun (WGS) entry which is preliminary data.</text>
</comment>
<sequence>MPRQAKRTKLKMLFSSGAVLHSSSSAISKSWKTLHGRSDTLAAVNPLCGAVEEIFEQWNIEKWLDSYRDGDINGWILGDLALSGYTCILFMLRKASTSRDLPASPTADHRQAMLFSDNDGTIPRSDLSMRTYRRILKLVHHMICVLKLPGPEAIALILGNYRAYIAYAHPASGLMHMHACDPMMPNYAVAAAEDLLLLRNVAGCIEGLAREVNEFFPLARAFKLVNDEIRNRVQGDFDVVEPLEEEHDLHR</sequence>
<proteinExistence type="predicted"/>
<dbReference type="Proteomes" id="UP001610334">
    <property type="component" value="Unassembled WGS sequence"/>
</dbReference>
<reference evidence="1 2" key="1">
    <citation type="submission" date="2024-07" db="EMBL/GenBank/DDBJ databases">
        <title>Section-level genome sequencing and comparative genomics of Aspergillus sections Usti and Cavernicolus.</title>
        <authorList>
            <consortium name="Lawrence Berkeley National Laboratory"/>
            <person name="Nybo J.L."/>
            <person name="Vesth T.C."/>
            <person name="Theobald S."/>
            <person name="Frisvad J.C."/>
            <person name="Larsen T.O."/>
            <person name="Kjaerboelling I."/>
            <person name="Rothschild-Mancinelli K."/>
            <person name="Lyhne E.K."/>
            <person name="Kogle M.E."/>
            <person name="Barry K."/>
            <person name="Clum A."/>
            <person name="Na H."/>
            <person name="Ledsgaard L."/>
            <person name="Lin J."/>
            <person name="Lipzen A."/>
            <person name="Kuo A."/>
            <person name="Riley R."/>
            <person name="Mondo S."/>
            <person name="Labutti K."/>
            <person name="Haridas S."/>
            <person name="Pangalinan J."/>
            <person name="Salamov A.A."/>
            <person name="Simmons B.A."/>
            <person name="Magnuson J.K."/>
            <person name="Chen J."/>
            <person name="Drula E."/>
            <person name="Henrissat B."/>
            <person name="Wiebenga A."/>
            <person name="Lubbers R.J."/>
            <person name="Gomes A.C."/>
            <person name="Makela M.R."/>
            <person name="Stajich J."/>
            <person name="Grigoriev I.V."/>
            <person name="Mortensen U.H."/>
            <person name="De Vries R.P."/>
            <person name="Baker S.E."/>
            <person name="Andersen M.R."/>
        </authorList>
    </citation>
    <scope>NUCLEOTIDE SEQUENCE [LARGE SCALE GENOMIC DNA]</scope>
    <source>
        <strain evidence="1 2">CBS 588.65</strain>
    </source>
</reference>
<name>A0ABR4HM53_9EURO</name>
<evidence type="ECO:0000313" key="2">
    <source>
        <dbReference type="Proteomes" id="UP001610334"/>
    </source>
</evidence>
<gene>
    <name evidence="1" type="ORF">BJX63DRAFT_430252</name>
</gene>
<dbReference type="EMBL" id="JBFXLT010000022">
    <property type="protein sequence ID" value="KAL2816559.1"/>
    <property type="molecule type" value="Genomic_DNA"/>
</dbReference>
<organism evidence="1 2">
    <name type="scientific">Aspergillus granulosus</name>
    <dbReference type="NCBI Taxonomy" id="176169"/>
    <lineage>
        <taxon>Eukaryota</taxon>
        <taxon>Fungi</taxon>
        <taxon>Dikarya</taxon>
        <taxon>Ascomycota</taxon>
        <taxon>Pezizomycotina</taxon>
        <taxon>Eurotiomycetes</taxon>
        <taxon>Eurotiomycetidae</taxon>
        <taxon>Eurotiales</taxon>
        <taxon>Aspergillaceae</taxon>
        <taxon>Aspergillus</taxon>
        <taxon>Aspergillus subgen. Nidulantes</taxon>
    </lineage>
</organism>
<keyword evidence="2" id="KW-1185">Reference proteome</keyword>